<protein>
    <recommendedName>
        <fullName evidence="4">Endolytic peptidoglycan transglycosylase RlpA</fullName>
        <ecNumber evidence="4">4.2.2.-</ecNumber>
    </recommendedName>
</protein>
<dbReference type="SUPFAM" id="SSF50685">
    <property type="entry name" value="Barwin-like endoglucanases"/>
    <property type="match status" value="1"/>
</dbReference>
<dbReference type="InterPro" id="IPR012997">
    <property type="entry name" value="RplA"/>
</dbReference>
<comment type="subcellular location">
    <subcellularLocation>
        <location evidence="4">Cell membrane</location>
        <topology evidence="4">Lipid-anchor</topology>
    </subcellularLocation>
</comment>
<dbReference type="STRING" id="1475481.GCA_000953855_01527"/>
<dbReference type="PANTHER" id="PTHR34183:SF1">
    <property type="entry name" value="ENDOLYTIC PEPTIDOGLYCAN TRANSGLYCOSYLASE RLPA"/>
    <property type="match status" value="1"/>
</dbReference>
<dbReference type="GO" id="GO:0005886">
    <property type="term" value="C:plasma membrane"/>
    <property type="evidence" value="ECO:0007669"/>
    <property type="project" value="UniProtKB-SubCell"/>
</dbReference>
<reference evidence="9" key="1">
    <citation type="submission" date="2015-08" db="EMBL/GenBank/DDBJ databases">
        <title>Complete DNA Sequence of Pseudomonas syringae pv. actinidiae, the Causal Agent of Kiwifruit Canker Disease.</title>
        <authorList>
            <person name="Rikkerink E.H.A."/>
            <person name="Fineran P.C."/>
        </authorList>
    </citation>
    <scope>NUCLEOTIDE SEQUENCE</scope>
    <source>
        <strain evidence="9">SkMP5</strain>
    </source>
</reference>
<dbReference type="RefSeq" id="WP_062536655.1">
    <property type="nucleotide sequence ID" value="NZ_DF970194.1"/>
</dbReference>
<dbReference type="Pfam" id="PF03330">
    <property type="entry name" value="DPBB_1"/>
    <property type="match status" value="1"/>
</dbReference>
<dbReference type="HAMAP" id="MF_02071">
    <property type="entry name" value="RlpA"/>
    <property type="match status" value="1"/>
</dbReference>
<dbReference type="GO" id="GO:0042834">
    <property type="term" value="F:peptidoglycan binding"/>
    <property type="evidence" value="ECO:0007669"/>
    <property type="project" value="InterPro"/>
</dbReference>
<dbReference type="AlphaFoldDB" id="A0A0K8QMS0"/>
<feature type="domain" description="SPOR" evidence="8">
    <location>
        <begin position="212"/>
        <end position="293"/>
    </location>
</feature>
<keyword evidence="3 4" id="KW-0961">Cell wall biogenesis/degradation</keyword>
<evidence type="ECO:0000256" key="4">
    <source>
        <dbReference type="HAMAP-Rule" id="MF_02071"/>
    </source>
</evidence>
<dbReference type="FunFam" id="2.40.40.10:FF:000003">
    <property type="entry name" value="Endolytic peptidoglycan transglycosylase RlpA"/>
    <property type="match status" value="1"/>
</dbReference>
<dbReference type="CDD" id="cd22268">
    <property type="entry name" value="DPBB_RlpA-like"/>
    <property type="match status" value="1"/>
</dbReference>
<dbReference type="InterPro" id="IPR034718">
    <property type="entry name" value="RlpA"/>
</dbReference>
<dbReference type="GO" id="GO:0008932">
    <property type="term" value="F:lytic endotransglycosylase activity"/>
    <property type="evidence" value="ECO:0007669"/>
    <property type="project" value="UniProtKB-UniRule"/>
</dbReference>
<dbReference type="NCBIfam" id="TIGR00413">
    <property type="entry name" value="rlpA"/>
    <property type="match status" value="1"/>
</dbReference>
<dbReference type="EC" id="4.2.2.-" evidence="4"/>
<feature type="region of interest" description="Disordered" evidence="6">
    <location>
        <begin position="25"/>
        <end position="79"/>
    </location>
</feature>
<dbReference type="GO" id="GO:0009279">
    <property type="term" value="C:cell outer membrane"/>
    <property type="evidence" value="ECO:0007669"/>
    <property type="project" value="TreeGrafter"/>
</dbReference>
<evidence type="ECO:0000256" key="3">
    <source>
        <dbReference type="ARBA" id="ARBA00023316"/>
    </source>
</evidence>
<keyword evidence="4" id="KW-0472">Membrane</keyword>
<dbReference type="PROSITE" id="PS51724">
    <property type="entry name" value="SPOR"/>
    <property type="match status" value="1"/>
</dbReference>
<evidence type="ECO:0000313" key="9">
    <source>
        <dbReference type="EMBL" id="GAP66195.1"/>
    </source>
</evidence>
<evidence type="ECO:0000256" key="1">
    <source>
        <dbReference type="ARBA" id="ARBA00022729"/>
    </source>
</evidence>
<proteinExistence type="inferred from homology"/>
<dbReference type="OrthoDB" id="9779128at2"/>
<evidence type="ECO:0000259" key="8">
    <source>
        <dbReference type="PROSITE" id="PS51724"/>
    </source>
</evidence>
<feature type="signal peptide" evidence="7">
    <location>
        <begin position="1"/>
        <end position="21"/>
    </location>
</feature>
<feature type="chain" id="PRO_5009984176" description="Endolytic peptidoglycan transglycosylase RlpA" evidence="7">
    <location>
        <begin position="22"/>
        <end position="293"/>
    </location>
</feature>
<dbReference type="InterPro" id="IPR036680">
    <property type="entry name" value="SPOR-like_sf"/>
</dbReference>
<keyword evidence="4" id="KW-1003">Cell membrane</keyword>
<dbReference type="GO" id="GO:0071555">
    <property type="term" value="P:cell wall organization"/>
    <property type="evidence" value="ECO:0007669"/>
    <property type="project" value="UniProtKB-KW"/>
</dbReference>
<sequence>MRRALGGLVCAALLLAGCAHERPRPQATGAPAAPGGGVDDTTLPQSSRYRLDRDGGPGAPPIDVSRLPEPLPKIEPRSRYGNKSPYTVLGHTYTVLPNAKGYVERGIASWYGNKFHGYMTSNFEPYDMYAFTAAHKTLPLPSYARVTNLENGKSVIVRINDRGPFAENRLIDLSYAAAVRIGIWPKGTGLVEVRAIDPAAPELPPPPTVTAAGGAPRLYLQAGAFADPANAARLAARLRALGVGAVGVSEATVDGRRVTRVRIGPLPDVDAADRISARLEREGIPHVQASVDD</sequence>
<dbReference type="EMBL" id="DF970194">
    <property type="protein sequence ID" value="GAP66195.1"/>
    <property type="molecule type" value="Genomic_DNA"/>
</dbReference>
<evidence type="ECO:0000256" key="2">
    <source>
        <dbReference type="ARBA" id="ARBA00023239"/>
    </source>
</evidence>
<dbReference type="GO" id="GO:0000270">
    <property type="term" value="P:peptidoglycan metabolic process"/>
    <property type="evidence" value="ECO:0007669"/>
    <property type="project" value="UniProtKB-UniRule"/>
</dbReference>
<keyword evidence="4 9" id="KW-0449">Lipoprotein</keyword>
<evidence type="ECO:0000256" key="7">
    <source>
        <dbReference type="SAM" id="SignalP"/>
    </source>
</evidence>
<comment type="similarity">
    <text evidence="4 5">Belongs to the RlpA family.</text>
</comment>
<dbReference type="Pfam" id="PF05036">
    <property type="entry name" value="SPOR"/>
    <property type="match status" value="1"/>
</dbReference>
<keyword evidence="2 4" id="KW-0456">Lyase</keyword>
<dbReference type="SUPFAM" id="SSF110997">
    <property type="entry name" value="Sporulation related repeat"/>
    <property type="match status" value="1"/>
</dbReference>
<dbReference type="PROSITE" id="PS51257">
    <property type="entry name" value="PROKAR_LIPOPROTEIN"/>
    <property type="match status" value="1"/>
</dbReference>
<evidence type="ECO:0000256" key="5">
    <source>
        <dbReference type="RuleBase" id="RU003495"/>
    </source>
</evidence>
<accession>A0A0K8QMS0</accession>
<keyword evidence="1 7" id="KW-0732">Signal</keyword>
<evidence type="ECO:0000256" key="6">
    <source>
        <dbReference type="SAM" id="MobiDB-lite"/>
    </source>
</evidence>
<dbReference type="Proteomes" id="UP000253740">
    <property type="component" value="Unassembled WGS sequence"/>
</dbReference>
<keyword evidence="4" id="KW-0564">Palmitate</keyword>
<dbReference type="InterPro" id="IPR036908">
    <property type="entry name" value="RlpA-like_sf"/>
</dbReference>
<evidence type="ECO:0000313" key="10">
    <source>
        <dbReference type="Proteomes" id="UP000253740"/>
    </source>
</evidence>
<dbReference type="InterPro" id="IPR007730">
    <property type="entry name" value="SPOR-like_dom"/>
</dbReference>
<dbReference type="PANTHER" id="PTHR34183">
    <property type="entry name" value="ENDOLYTIC PEPTIDOGLYCAN TRANSGLYCOSYLASE RLPA"/>
    <property type="match status" value="1"/>
</dbReference>
<dbReference type="InterPro" id="IPR009009">
    <property type="entry name" value="RlpA-like_DPBB"/>
</dbReference>
<gene>
    <name evidence="4" type="primary">rlpA</name>
    <name evidence="9" type="ORF">MBSD_n1498</name>
</gene>
<organism evidence="9">
    <name type="scientific">Mizugakiibacter sediminis</name>
    <dbReference type="NCBI Taxonomy" id="1475481"/>
    <lineage>
        <taxon>Bacteria</taxon>
        <taxon>Pseudomonadati</taxon>
        <taxon>Pseudomonadota</taxon>
        <taxon>Gammaproteobacteria</taxon>
        <taxon>Lysobacterales</taxon>
        <taxon>Rhodanobacteraceae</taxon>
        <taxon>Mizugakiibacter</taxon>
    </lineage>
</organism>
<dbReference type="Gene3D" id="3.30.70.1070">
    <property type="entry name" value="Sporulation related repeat"/>
    <property type="match status" value="1"/>
</dbReference>
<keyword evidence="10" id="KW-1185">Reference proteome</keyword>
<comment type="function">
    <text evidence="4">Lytic transglycosylase with a strong preference for naked glycan strands that lack stem peptides.</text>
</comment>
<dbReference type="Gene3D" id="2.40.40.10">
    <property type="entry name" value="RlpA-like domain"/>
    <property type="match status" value="1"/>
</dbReference>
<name>A0A0K8QMS0_9GAMM</name>